<dbReference type="EMBL" id="VWZO01006918">
    <property type="protein sequence ID" value="NXH13322.1"/>
    <property type="molecule type" value="Genomic_DNA"/>
</dbReference>
<dbReference type="Gene3D" id="2.10.50.10">
    <property type="entry name" value="Tumor Necrosis Factor Receptor, subunit A, domain 2"/>
    <property type="match status" value="1"/>
</dbReference>
<dbReference type="Pfam" id="PF07354">
    <property type="entry name" value="Sp38"/>
    <property type="match status" value="1"/>
</dbReference>
<keyword evidence="4" id="KW-1185">Reference proteome</keyword>
<dbReference type="InterPro" id="IPR007110">
    <property type="entry name" value="Ig-like_dom"/>
</dbReference>
<dbReference type="Gene3D" id="2.60.40.10">
    <property type="entry name" value="Immunoglobulins"/>
    <property type="match status" value="1"/>
</dbReference>
<feature type="chain" id="PRO_5029832892" evidence="1">
    <location>
        <begin position="32"/>
        <end position="351"/>
    </location>
</feature>
<dbReference type="InterPro" id="IPR013783">
    <property type="entry name" value="Ig-like_fold"/>
</dbReference>
<keyword evidence="1" id="KW-0732">Signal</keyword>
<protein>
    <submittedName>
        <fullName evidence="3">ZPBP2 protein</fullName>
    </submittedName>
</protein>
<dbReference type="InterPro" id="IPR036179">
    <property type="entry name" value="Ig-like_dom_sf"/>
</dbReference>
<dbReference type="PANTHER" id="PTHR15443">
    <property type="entry name" value="ZONA PELLUCIDA BINDING PROTEIN SP38"/>
    <property type="match status" value="1"/>
</dbReference>
<dbReference type="PANTHER" id="PTHR15443:SF5">
    <property type="entry name" value="ZONA PELLUCIDA-BINDING PROTEIN 1"/>
    <property type="match status" value="1"/>
</dbReference>
<name>A0A7K9HK38_9PICI</name>
<feature type="non-terminal residue" evidence="3">
    <location>
        <position position="351"/>
    </location>
</feature>
<dbReference type="OrthoDB" id="9045220at2759"/>
<comment type="caution">
    <text evidence="3">The sequence shown here is derived from an EMBL/GenBank/DDBJ whole genome shotgun (WGS) entry which is preliminary data.</text>
</comment>
<feature type="signal peptide" evidence="1">
    <location>
        <begin position="1"/>
        <end position="31"/>
    </location>
</feature>
<dbReference type="GO" id="GO:0001669">
    <property type="term" value="C:acrosomal vesicle"/>
    <property type="evidence" value="ECO:0007669"/>
    <property type="project" value="TreeGrafter"/>
</dbReference>
<dbReference type="SUPFAM" id="SSF48726">
    <property type="entry name" value="Immunoglobulin"/>
    <property type="match status" value="1"/>
</dbReference>
<dbReference type="PROSITE" id="PS50835">
    <property type="entry name" value="IG_LIKE"/>
    <property type="match status" value="1"/>
</dbReference>
<dbReference type="InterPro" id="IPR010857">
    <property type="entry name" value="Sp38-bd"/>
</dbReference>
<evidence type="ECO:0000313" key="3">
    <source>
        <dbReference type="EMBL" id="NXH13322.1"/>
    </source>
</evidence>
<evidence type="ECO:0000256" key="1">
    <source>
        <dbReference type="SAM" id="SignalP"/>
    </source>
</evidence>
<reference evidence="3 4" key="1">
    <citation type="submission" date="2019-09" db="EMBL/GenBank/DDBJ databases">
        <title>Bird 10,000 Genomes (B10K) Project - Family phase.</title>
        <authorList>
            <person name="Zhang G."/>
        </authorList>
    </citation>
    <scope>NUCLEOTIDE SEQUENCE [LARGE SCALE GENOMIC DNA]</scope>
    <source>
        <strain evidence="3">B10K-DU-001-16</strain>
        <tissue evidence="3">Muscle</tissue>
    </source>
</reference>
<gene>
    <name evidence="3" type="primary">Zpbp2_1</name>
    <name evidence="3" type="ORF">BUCCAP_R05722</name>
</gene>
<dbReference type="GO" id="GO:0001675">
    <property type="term" value="P:acrosome assembly"/>
    <property type="evidence" value="ECO:0007669"/>
    <property type="project" value="TreeGrafter"/>
</dbReference>
<dbReference type="AlphaFoldDB" id="A0A7K9HK38"/>
<dbReference type="Proteomes" id="UP000534107">
    <property type="component" value="Unassembled WGS sequence"/>
</dbReference>
<dbReference type="SMART" id="SM01411">
    <property type="entry name" value="Ephrin_rec_like"/>
    <property type="match status" value="1"/>
</dbReference>
<dbReference type="GO" id="GO:0007339">
    <property type="term" value="P:binding of sperm to zona pellucida"/>
    <property type="evidence" value="ECO:0007669"/>
    <property type="project" value="InterPro"/>
</dbReference>
<accession>A0A7K9HK38</accession>
<dbReference type="GO" id="GO:0005576">
    <property type="term" value="C:extracellular region"/>
    <property type="evidence" value="ECO:0007669"/>
    <property type="project" value="InterPro"/>
</dbReference>
<feature type="non-terminal residue" evidence="3">
    <location>
        <position position="1"/>
    </location>
</feature>
<evidence type="ECO:0000259" key="2">
    <source>
        <dbReference type="PROSITE" id="PS50835"/>
    </source>
</evidence>
<organism evidence="3 4">
    <name type="scientific">Bucco capensis</name>
    <name type="common">collared puffbird</name>
    <dbReference type="NCBI Taxonomy" id="135168"/>
    <lineage>
        <taxon>Eukaryota</taxon>
        <taxon>Metazoa</taxon>
        <taxon>Chordata</taxon>
        <taxon>Craniata</taxon>
        <taxon>Vertebrata</taxon>
        <taxon>Euteleostomi</taxon>
        <taxon>Archelosauria</taxon>
        <taxon>Archosauria</taxon>
        <taxon>Dinosauria</taxon>
        <taxon>Saurischia</taxon>
        <taxon>Theropoda</taxon>
        <taxon>Coelurosauria</taxon>
        <taxon>Aves</taxon>
        <taxon>Neognathae</taxon>
        <taxon>Neoaves</taxon>
        <taxon>Telluraves</taxon>
        <taxon>Coraciimorphae</taxon>
        <taxon>Piciformes</taxon>
        <taxon>Bucconidae</taxon>
        <taxon>Bucco</taxon>
    </lineage>
</organism>
<feature type="domain" description="Ig-like" evidence="2">
    <location>
        <begin position="39"/>
        <end position="128"/>
    </location>
</feature>
<dbReference type="InterPro" id="IPR011641">
    <property type="entry name" value="Tyr-kin_ephrin_A/B_rcpt-like"/>
</dbReference>
<dbReference type="InterPro" id="IPR048806">
    <property type="entry name" value="ZPBP1/2_N"/>
</dbReference>
<dbReference type="GO" id="GO:0002199">
    <property type="term" value="C:zona pellucida receptor complex"/>
    <property type="evidence" value="ECO:0007669"/>
    <property type="project" value="TreeGrafter"/>
</dbReference>
<sequence>APGIWPDLRGPRMLGTTVILTLLLCSFSGHAGSLPEDLPAISSQEQQEGIVFIHTGSSLSSLSCSPAGLEVAEPSYEWVQHHGAVSRTLSVTKEGHLLLQHFQTGDSGNYSCTISYTKNGVPAAQRFHYSILGYHVLGGLDIVLLFYSKLCKDEWIKSFLWALQKQLRQLETEQHCKFQISDTFCFPSLSNHSDELVVQVELEVSLFGPNWDEYCKPEDMEKLTDCYHTTVQQNLQQAQLALTRFFEEHKSFYITGANIPSTNFTNEFVGILQTKQCSEGYGQTKQMQTCLDCCIVCPPGTFSPPKKSQCFPCPVGTYSLVYGAALCTPCKDGMRTRGLGASSMANCVKKE</sequence>
<proteinExistence type="predicted"/>
<dbReference type="Pfam" id="PF07699">
    <property type="entry name" value="Ephrin_rec_like"/>
    <property type="match status" value="1"/>
</dbReference>
<evidence type="ECO:0000313" key="4">
    <source>
        <dbReference type="Proteomes" id="UP000534107"/>
    </source>
</evidence>